<evidence type="ECO:0000256" key="2">
    <source>
        <dbReference type="ARBA" id="ARBA00009699"/>
    </source>
</evidence>
<proteinExistence type="inferred from homology"/>
<comment type="caution">
    <text evidence="9">The sequence shown here is derived from an EMBL/GenBank/DDBJ whole genome shotgun (WGS) entry which is preliminary data.</text>
</comment>
<evidence type="ECO:0000256" key="5">
    <source>
        <dbReference type="ARBA" id="ARBA00022801"/>
    </source>
</evidence>
<keyword evidence="6" id="KW-0325">Glycoprotein</keyword>
<evidence type="ECO:0000256" key="7">
    <source>
        <dbReference type="ARBA" id="ARBA00023295"/>
    </source>
</evidence>
<dbReference type="InterPro" id="IPR008928">
    <property type="entry name" value="6-hairpin_glycosidase_sf"/>
</dbReference>
<sequence length="269" mass="29086">MVASGLLDPITYHNYDGIYAEDCSLMVPYQWSYNAGSFLLGAAAMYNHTTRADRDVWRERVDGLLNGSSVFFGGDAGNVMTEAACEPVGLCNVDQQSFKAYLARWMAATTKWAPWTYDHVMPLLRPSAAAAAATCTGGDSGSLCGLRWTEREFDGWTGVGQQMAAMEVVLACLIQDMRAPVAEGEGGTSAGDPAAGGEDVGRSTGHEFRPVSAADKAGTWALTVLALEMSRLMTSTYVIRIITKVCESLFLKTNQPGEDVRFFFDDINL</sequence>
<organism evidence="9 10">
    <name type="scientific">Humicola insolens</name>
    <name type="common">Soft-rot fungus</name>
    <dbReference type="NCBI Taxonomy" id="85995"/>
    <lineage>
        <taxon>Eukaryota</taxon>
        <taxon>Fungi</taxon>
        <taxon>Dikarya</taxon>
        <taxon>Ascomycota</taxon>
        <taxon>Pezizomycotina</taxon>
        <taxon>Sordariomycetes</taxon>
        <taxon>Sordariomycetidae</taxon>
        <taxon>Sordariales</taxon>
        <taxon>Chaetomiaceae</taxon>
        <taxon>Mycothermus</taxon>
    </lineage>
</organism>
<name>A0ABR3VQH6_HUMIN</name>
<evidence type="ECO:0000313" key="9">
    <source>
        <dbReference type="EMBL" id="KAL1843902.1"/>
    </source>
</evidence>
<evidence type="ECO:0000313" key="10">
    <source>
        <dbReference type="Proteomes" id="UP001583172"/>
    </source>
</evidence>
<dbReference type="SUPFAM" id="SSF48208">
    <property type="entry name" value="Six-hairpin glycosidases"/>
    <property type="match status" value="1"/>
</dbReference>
<keyword evidence="4" id="KW-0732">Signal</keyword>
<dbReference type="InterPro" id="IPR005198">
    <property type="entry name" value="Glyco_hydro_76"/>
</dbReference>
<evidence type="ECO:0000256" key="4">
    <source>
        <dbReference type="ARBA" id="ARBA00022729"/>
    </source>
</evidence>
<evidence type="ECO:0000256" key="6">
    <source>
        <dbReference type="ARBA" id="ARBA00023180"/>
    </source>
</evidence>
<dbReference type="Gene3D" id="1.50.10.20">
    <property type="match status" value="1"/>
</dbReference>
<reference evidence="9 10" key="1">
    <citation type="journal article" date="2024" name="Commun. Biol.">
        <title>Comparative genomic analysis of thermophilic fungi reveals convergent evolutionary adaptations and gene losses.</title>
        <authorList>
            <person name="Steindorff A.S."/>
            <person name="Aguilar-Pontes M.V."/>
            <person name="Robinson A.J."/>
            <person name="Andreopoulos B."/>
            <person name="LaButti K."/>
            <person name="Kuo A."/>
            <person name="Mondo S."/>
            <person name="Riley R."/>
            <person name="Otillar R."/>
            <person name="Haridas S."/>
            <person name="Lipzen A."/>
            <person name="Grimwood J."/>
            <person name="Schmutz J."/>
            <person name="Clum A."/>
            <person name="Reid I.D."/>
            <person name="Moisan M.C."/>
            <person name="Butler G."/>
            <person name="Nguyen T.T.M."/>
            <person name="Dewar K."/>
            <person name="Conant G."/>
            <person name="Drula E."/>
            <person name="Henrissat B."/>
            <person name="Hansel C."/>
            <person name="Singer S."/>
            <person name="Hutchinson M.I."/>
            <person name="de Vries R.P."/>
            <person name="Natvig D.O."/>
            <person name="Powell A.J."/>
            <person name="Tsang A."/>
            <person name="Grigoriev I.V."/>
        </authorList>
    </citation>
    <scope>NUCLEOTIDE SEQUENCE [LARGE SCALE GENOMIC DNA]</scope>
    <source>
        <strain evidence="9 10">CBS 620.91</strain>
    </source>
</reference>
<dbReference type="EMBL" id="JAZGSY010000007">
    <property type="protein sequence ID" value="KAL1843902.1"/>
    <property type="molecule type" value="Genomic_DNA"/>
</dbReference>
<evidence type="ECO:0000256" key="3">
    <source>
        <dbReference type="ARBA" id="ARBA00012350"/>
    </source>
</evidence>
<keyword evidence="10" id="KW-1185">Reference proteome</keyword>
<evidence type="ECO:0000256" key="8">
    <source>
        <dbReference type="SAM" id="MobiDB-lite"/>
    </source>
</evidence>
<comment type="catalytic activity">
    <reaction evidence="1">
        <text>Random hydrolysis of (1-&gt;6)-alpha-D-mannosidic linkages in unbranched (1-&gt;6)-mannans.</text>
        <dbReference type="EC" id="3.2.1.101"/>
    </reaction>
</comment>
<protein>
    <recommendedName>
        <fullName evidence="3">mannan endo-1,6-alpha-mannosidase</fullName>
        <ecNumber evidence="3">3.2.1.101</ecNumber>
    </recommendedName>
</protein>
<gene>
    <name evidence="9" type="ORF">VTJ49DRAFT_6845</name>
</gene>
<feature type="region of interest" description="Disordered" evidence="8">
    <location>
        <begin position="183"/>
        <end position="206"/>
    </location>
</feature>
<evidence type="ECO:0000256" key="1">
    <source>
        <dbReference type="ARBA" id="ARBA00001452"/>
    </source>
</evidence>
<accession>A0ABR3VQH6</accession>
<comment type="similarity">
    <text evidence="2">Belongs to the glycosyl hydrolase 76 family.</text>
</comment>
<keyword evidence="5" id="KW-0378">Hydrolase</keyword>
<dbReference type="Proteomes" id="UP001583172">
    <property type="component" value="Unassembled WGS sequence"/>
</dbReference>
<dbReference type="Pfam" id="PF03663">
    <property type="entry name" value="Glyco_hydro_76"/>
    <property type="match status" value="1"/>
</dbReference>
<keyword evidence="7" id="KW-0326">Glycosidase</keyword>
<dbReference type="PANTHER" id="PTHR12145">
    <property type="entry name" value="MANNAN ENDO-1,6-ALPHA-MANNOSIDASE DCW1"/>
    <property type="match status" value="1"/>
</dbReference>
<dbReference type="PANTHER" id="PTHR12145:SF36">
    <property type="entry name" value="MANNAN ENDO-1,6-ALPHA-MANNOSIDASE DCW1"/>
    <property type="match status" value="1"/>
</dbReference>
<dbReference type="EC" id="3.2.1.101" evidence="3"/>
<dbReference type="InterPro" id="IPR014480">
    <property type="entry name" value="Mannan-1_6-alpha_mannosidase"/>
</dbReference>